<proteinExistence type="predicted"/>
<dbReference type="OrthoDB" id="2845785at2759"/>
<organism evidence="2 3">
    <name type="scientific">Sanghuangporus baumii</name>
    <name type="common">Phellinus baumii</name>
    <dbReference type="NCBI Taxonomy" id="108892"/>
    <lineage>
        <taxon>Eukaryota</taxon>
        <taxon>Fungi</taxon>
        <taxon>Dikarya</taxon>
        <taxon>Basidiomycota</taxon>
        <taxon>Agaricomycotina</taxon>
        <taxon>Agaricomycetes</taxon>
        <taxon>Hymenochaetales</taxon>
        <taxon>Hymenochaetaceae</taxon>
        <taxon>Sanghuangporus</taxon>
    </lineage>
</organism>
<keyword evidence="3" id="KW-1185">Reference proteome</keyword>
<dbReference type="EMBL" id="LNZH02000188">
    <property type="protein sequence ID" value="OCB87822.1"/>
    <property type="molecule type" value="Genomic_DNA"/>
</dbReference>
<sequence length="112" mass="11831">MFNAKLFSRTIVIALIALASATHVSAVCGRGNEIGFGTTRNGGSVIVKNDCGVIDSKRGGICGAYEHGSHANCDHKEAVVSAQTPDGRHWDHCIRTAEQCGSTEVHFCCSLV</sequence>
<name>A0A9Q5HXH3_SANBA</name>
<gene>
    <name evidence="2" type="ORF">A7U60_g5147</name>
</gene>
<protein>
    <submittedName>
        <fullName evidence="2">Uncharacterized protein</fullName>
    </submittedName>
</protein>
<evidence type="ECO:0000256" key="1">
    <source>
        <dbReference type="SAM" id="SignalP"/>
    </source>
</evidence>
<accession>A0A9Q5HXH3</accession>
<evidence type="ECO:0000313" key="3">
    <source>
        <dbReference type="Proteomes" id="UP000757232"/>
    </source>
</evidence>
<feature type="signal peptide" evidence="1">
    <location>
        <begin position="1"/>
        <end position="26"/>
    </location>
</feature>
<comment type="caution">
    <text evidence="2">The sequence shown here is derived from an EMBL/GenBank/DDBJ whole genome shotgun (WGS) entry which is preliminary data.</text>
</comment>
<dbReference type="Proteomes" id="UP000757232">
    <property type="component" value="Unassembled WGS sequence"/>
</dbReference>
<feature type="chain" id="PRO_5040421474" evidence="1">
    <location>
        <begin position="27"/>
        <end position="112"/>
    </location>
</feature>
<keyword evidence="1" id="KW-0732">Signal</keyword>
<dbReference type="AlphaFoldDB" id="A0A9Q5HXH3"/>
<evidence type="ECO:0000313" key="2">
    <source>
        <dbReference type="EMBL" id="OCB87822.1"/>
    </source>
</evidence>
<reference evidence="2" key="1">
    <citation type="submission" date="2016-06" db="EMBL/GenBank/DDBJ databases">
        <title>Draft Genome sequence of the fungus Inonotus baumii.</title>
        <authorList>
            <person name="Zhu H."/>
            <person name="Lin W."/>
        </authorList>
    </citation>
    <scope>NUCLEOTIDE SEQUENCE</scope>
    <source>
        <strain evidence="2">821</strain>
    </source>
</reference>